<gene>
    <name evidence="1" type="ORF">SDC9_183019</name>
</gene>
<comment type="caution">
    <text evidence="1">The sequence shown here is derived from an EMBL/GenBank/DDBJ whole genome shotgun (WGS) entry which is preliminary data.</text>
</comment>
<protein>
    <submittedName>
        <fullName evidence="1">Uncharacterized protein</fullName>
    </submittedName>
</protein>
<evidence type="ECO:0000313" key="1">
    <source>
        <dbReference type="EMBL" id="MPN35521.1"/>
    </source>
</evidence>
<dbReference type="AlphaFoldDB" id="A0A645H916"/>
<proteinExistence type="predicted"/>
<organism evidence="1">
    <name type="scientific">bioreactor metagenome</name>
    <dbReference type="NCBI Taxonomy" id="1076179"/>
    <lineage>
        <taxon>unclassified sequences</taxon>
        <taxon>metagenomes</taxon>
        <taxon>ecological metagenomes</taxon>
    </lineage>
</organism>
<name>A0A645H916_9ZZZZ</name>
<accession>A0A645H916</accession>
<sequence>MVNGTIAAHVPIDVPTSNLVSGIKAISRIIKGKERSAFTIGFKP</sequence>
<dbReference type="EMBL" id="VSSQ01089160">
    <property type="protein sequence ID" value="MPN35521.1"/>
    <property type="molecule type" value="Genomic_DNA"/>
</dbReference>
<reference evidence="1" key="1">
    <citation type="submission" date="2019-08" db="EMBL/GenBank/DDBJ databases">
        <authorList>
            <person name="Kucharzyk K."/>
            <person name="Murdoch R.W."/>
            <person name="Higgins S."/>
            <person name="Loffler F."/>
        </authorList>
    </citation>
    <scope>NUCLEOTIDE SEQUENCE</scope>
</reference>